<dbReference type="Gene3D" id="3.40.50.1000">
    <property type="entry name" value="HAD superfamily/HAD-like"/>
    <property type="match status" value="1"/>
</dbReference>
<dbReference type="SFLD" id="SFLDG01140">
    <property type="entry name" value="C2.B:_Phosphomannomutase_and_P"/>
    <property type="match status" value="1"/>
</dbReference>
<dbReference type="SFLD" id="SFLDS00003">
    <property type="entry name" value="Haloacid_Dehalogenase"/>
    <property type="match status" value="1"/>
</dbReference>
<dbReference type="InterPro" id="IPR006380">
    <property type="entry name" value="SPP-like_dom"/>
</dbReference>
<reference evidence="3 4" key="1">
    <citation type="submission" date="2019-03" db="EMBL/GenBank/DDBJ databases">
        <title>Genomic Encyclopedia of Type Strains, Phase IV (KMG-IV): sequencing the most valuable type-strain genomes for metagenomic binning, comparative biology and taxonomic classification.</title>
        <authorList>
            <person name="Goeker M."/>
        </authorList>
    </citation>
    <scope>NUCLEOTIDE SEQUENCE [LARGE SCALE GENOMIC DNA]</scope>
    <source>
        <strain evidence="3 4">DSM 19610</strain>
    </source>
</reference>
<sequence>MSKHLLLCTDLDRTLLPNGEQPESAAARKHFSALAQLPEITLAYVTGRHRALVEDAIYNYRLPQPDYAITDVGTRIYHITQDDWQPWPRWENEIDNDWSGISWQRLRDLFRDLPELRLQETSKQNTHKLSFYVPLDADREALLAVMQIRLAEQGVRASLTWSIDEPAAIGLLDVLPACATKLHAIEFLATQTGFNVTETLFAGDSGNDLPVLSSAIPSVLVANASAEVREAAQAQAATAGHADALYIAEGGFLGMNGNYSAGILEGMAHFYPGFVERAGDGLRA</sequence>
<dbReference type="EMBL" id="SMFX01000001">
    <property type="protein sequence ID" value="TCK16935.1"/>
    <property type="molecule type" value="Genomic_DNA"/>
</dbReference>
<evidence type="ECO:0000259" key="2">
    <source>
        <dbReference type="Pfam" id="PF05116"/>
    </source>
</evidence>
<comment type="caution">
    <text evidence="3">The sequence shown here is derived from an EMBL/GenBank/DDBJ whole genome shotgun (WGS) entry which is preliminary data.</text>
</comment>
<evidence type="ECO:0000313" key="3">
    <source>
        <dbReference type="EMBL" id="TCK16935.1"/>
    </source>
</evidence>
<accession>A0A4R1H9W2</accession>
<keyword evidence="1" id="KW-0378">Hydrolase</keyword>
<evidence type="ECO:0000313" key="4">
    <source>
        <dbReference type="Proteomes" id="UP000295707"/>
    </source>
</evidence>
<dbReference type="GO" id="GO:0000287">
    <property type="term" value="F:magnesium ion binding"/>
    <property type="evidence" value="ECO:0007669"/>
    <property type="project" value="UniProtKB-ARBA"/>
</dbReference>
<dbReference type="InterPro" id="IPR051518">
    <property type="entry name" value="Sucrose_Phosphatase"/>
</dbReference>
<gene>
    <name evidence="3" type="ORF">DFR30_0154</name>
</gene>
<keyword evidence="4" id="KW-1185">Reference proteome</keyword>
<dbReference type="SUPFAM" id="SSF56784">
    <property type="entry name" value="HAD-like"/>
    <property type="match status" value="1"/>
</dbReference>
<protein>
    <recommendedName>
        <fullName evidence="2">Sucrose phosphatase-like domain-containing protein</fullName>
    </recommendedName>
</protein>
<organism evidence="3 4">
    <name type="scientific">Thiogranum longum</name>
    <dbReference type="NCBI Taxonomy" id="1537524"/>
    <lineage>
        <taxon>Bacteria</taxon>
        <taxon>Pseudomonadati</taxon>
        <taxon>Pseudomonadota</taxon>
        <taxon>Gammaproteobacteria</taxon>
        <taxon>Chromatiales</taxon>
        <taxon>Ectothiorhodospiraceae</taxon>
        <taxon>Thiogranum</taxon>
    </lineage>
</organism>
<dbReference type="InterPro" id="IPR036412">
    <property type="entry name" value="HAD-like_sf"/>
</dbReference>
<dbReference type="OrthoDB" id="9815690at2"/>
<proteinExistence type="predicted"/>
<dbReference type="SFLD" id="SFLDG01141">
    <property type="entry name" value="C2.B.1:_Sucrose_Phosphatase_Li"/>
    <property type="match status" value="1"/>
</dbReference>
<dbReference type="RefSeq" id="WP_132970861.1">
    <property type="nucleotide sequence ID" value="NZ_SMFX01000001.1"/>
</dbReference>
<dbReference type="Proteomes" id="UP000295707">
    <property type="component" value="Unassembled WGS sequence"/>
</dbReference>
<dbReference type="PANTHER" id="PTHR46521">
    <property type="entry name" value="SUCROSE-PHOSPHATASE 2-RELATED"/>
    <property type="match status" value="1"/>
</dbReference>
<dbReference type="PANTHER" id="PTHR46521:SF4">
    <property type="entry name" value="SUCROSE-PHOSPHATASE 2-RELATED"/>
    <property type="match status" value="1"/>
</dbReference>
<dbReference type="InterPro" id="IPR006379">
    <property type="entry name" value="HAD-SF_hydro_IIB"/>
</dbReference>
<dbReference type="Pfam" id="PF05116">
    <property type="entry name" value="S6PP"/>
    <property type="match status" value="1"/>
</dbReference>
<dbReference type="GO" id="GO:0016791">
    <property type="term" value="F:phosphatase activity"/>
    <property type="evidence" value="ECO:0007669"/>
    <property type="project" value="UniProtKB-ARBA"/>
</dbReference>
<dbReference type="NCBIfam" id="TIGR01484">
    <property type="entry name" value="HAD-SF-IIB"/>
    <property type="match status" value="1"/>
</dbReference>
<name>A0A4R1H9W2_9GAMM</name>
<feature type="domain" description="Sucrose phosphatase-like" evidence="2">
    <location>
        <begin position="4"/>
        <end position="270"/>
    </location>
</feature>
<dbReference type="InterPro" id="IPR023214">
    <property type="entry name" value="HAD_sf"/>
</dbReference>
<dbReference type="Gene3D" id="3.90.1070.10">
    <property type="match status" value="1"/>
</dbReference>
<dbReference type="AlphaFoldDB" id="A0A4R1H9W2"/>
<evidence type="ECO:0000256" key="1">
    <source>
        <dbReference type="ARBA" id="ARBA00022801"/>
    </source>
</evidence>